<dbReference type="RefSeq" id="WP_170316961.1">
    <property type="nucleotide sequence ID" value="NZ_BAAABN010000032.1"/>
</dbReference>
<dbReference type="InterPro" id="IPR009091">
    <property type="entry name" value="RCC1/BLIP-II"/>
</dbReference>
<dbReference type="NCBIfam" id="NF047446">
    <property type="entry name" value="barrel_OmpL47"/>
    <property type="match status" value="1"/>
</dbReference>
<dbReference type="InterPro" id="IPR001711">
    <property type="entry name" value="PLipase_C_Pinositol-sp_Y"/>
</dbReference>
<dbReference type="Gene3D" id="2.130.10.30">
    <property type="entry name" value="Regulator of chromosome condensation 1/beta-lactamase-inhibitor protein II"/>
    <property type="match status" value="1"/>
</dbReference>
<dbReference type="GO" id="GO:0004435">
    <property type="term" value="F:phosphatidylinositol-4,5-bisphosphate phospholipase C activity"/>
    <property type="evidence" value="ECO:0007669"/>
    <property type="project" value="InterPro"/>
</dbReference>
<dbReference type="InterPro" id="IPR058094">
    <property type="entry name" value="Ig-like_OmpL47-like"/>
</dbReference>
<dbReference type="Pfam" id="PF00415">
    <property type="entry name" value="RCC1"/>
    <property type="match status" value="1"/>
</dbReference>
<accession>A0A5M3VXY0</accession>
<sequence length="712" mass="73341">MRFATVSGSNRGAAAIGTDGKVYAWGFNSQGQLGDGTDENRTTPVAVDFDAVSAAVPTATTLTLPDGLERDVPYTATLTVTPATATGQVRLVNLTTGSSSSLATLVDGTAQVTATVAADGPQEIMAEFVPTLSADFKASASVPVTALFGPGPRPLIKASRSQIITTLDTAENADLTLTLTDGDTPVEDVAVTVSSSNPLITPAQVTVTGTGATRTVRISPALTQKIDGVVLTFTAKDLDGNTSTVDVSYFASLPTPSSTATYYYGDADASAAVDAGDDYVLVADDEHQTVKLYQSGQSGYPDKEFDGGTNLEIDLESAARVGNLIYWLGSHGNNRSGESRPSRKTLFTTTVRGSGASTEIAGSRAYTSLWNELLAWDSSNGHGLGANRLMFVAASGRNVQPNPPNGFNIEGFSFAPGSASIGYLGFRAPSITVEGTERALIVPVNNFDALVAGTAAQPEFGAPILPNLGGRTIRDIRRNANNEYLIVAGPGVGVDTGALYTWNGEPATAPVLNQILPTIDFHVGGAWEAISVMPDRLVTGAKVELISDTGDAALYGPGEAKDLARPFRKAYTDTFTLADTFAPETAATIAPAQPASGWFTGAALVTLSADDEAQGSGIGRTEYRLDGGAWTGYSEPVVIAGDGSHTLAYRSVDKAGNVEVAKTLAVKADAIAPVTTAGTAPANDAGWHGDSVPVVLSATDQLSGMAVQAGPG</sequence>
<dbReference type="EMBL" id="BLAD01000049">
    <property type="protein sequence ID" value="GES01324.1"/>
    <property type="molecule type" value="Genomic_DNA"/>
</dbReference>
<reference evidence="2 3" key="1">
    <citation type="submission" date="2019-10" db="EMBL/GenBank/DDBJ databases">
        <title>Whole genome shotgun sequence of Acrocarpospora corrugata NBRC 13972.</title>
        <authorList>
            <person name="Ichikawa N."/>
            <person name="Kimura A."/>
            <person name="Kitahashi Y."/>
            <person name="Komaki H."/>
            <person name="Oguchi A."/>
        </authorList>
    </citation>
    <scope>NUCLEOTIDE SEQUENCE [LARGE SCALE GENOMIC DNA]</scope>
    <source>
        <strain evidence="2 3">NBRC 13972</strain>
    </source>
</reference>
<dbReference type="PROSITE" id="PS50012">
    <property type="entry name" value="RCC1_3"/>
    <property type="match status" value="1"/>
</dbReference>
<organism evidence="2 3">
    <name type="scientific">Acrocarpospora corrugata</name>
    <dbReference type="NCBI Taxonomy" id="35763"/>
    <lineage>
        <taxon>Bacteria</taxon>
        <taxon>Bacillati</taxon>
        <taxon>Actinomycetota</taxon>
        <taxon>Actinomycetes</taxon>
        <taxon>Streptosporangiales</taxon>
        <taxon>Streptosporangiaceae</taxon>
        <taxon>Acrocarpospora</taxon>
    </lineage>
</organism>
<dbReference type="GO" id="GO:0006629">
    <property type="term" value="P:lipid metabolic process"/>
    <property type="evidence" value="ECO:0007669"/>
    <property type="project" value="InterPro"/>
</dbReference>
<protein>
    <recommendedName>
        <fullName evidence="1">PI-PLC Y-box domain-containing protein</fullName>
    </recommendedName>
</protein>
<keyword evidence="3" id="KW-1185">Reference proteome</keyword>
<gene>
    <name evidence="2" type="ORF">Acor_33880</name>
</gene>
<dbReference type="AlphaFoldDB" id="A0A5M3VXY0"/>
<dbReference type="SUPFAM" id="SSF50985">
    <property type="entry name" value="RCC1/BLIP-II"/>
    <property type="match status" value="1"/>
</dbReference>
<feature type="domain" description="PI-PLC Y-box" evidence="1">
    <location>
        <begin position="594"/>
        <end position="633"/>
    </location>
</feature>
<evidence type="ECO:0000313" key="2">
    <source>
        <dbReference type="EMBL" id="GES01324.1"/>
    </source>
</evidence>
<evidence type="ECO:0000259" key="1">
    <source>
        <dbReference type="PROSITE" id="PS50008"/>
    </source>
</evidence>
<evidence type="ECO:0000313" key="3">
    <source>
        <dbReference type="Proteomes" id="UP000334990"/>
    </source>
</evidence>
<dbReference type="Proteomes" id="UP000334990">
    <property type="component" value="Unassembled WGS sequence"/>
</dbReference>
<comment type="caution">
    <text evidence="2">The sequence shown here is derived from an EMBL/GenBank/DDBJ whole genome shotgun (WGS) entry which is preliminary data.</text>
</comment>
<dbReference type="PROSITE" id="PS50008">
    <property type="entry name" value="PIPLC_Y_DOMAIN"/>
    <property type="match status" value="1"/>
</dbReference>
<name>A0A5M3VXY0_9ACTN</name>
<dbReference type="InterPro" id="IPR000408">
    <property type="entry name" value="Reg_chr_condens"/>
</dbReference>
<dbReference type="GO" id="GO:0035556">
    <property type="term" value="P:intracellular signal transduction"/>
    <property type="evidence" value="ECO:0007669"/>
    <property type="project" value="InterPro"/>
</dbReference>
<proteinExistence type="predicted"/>